<proteinExistence type="predicted"/>
<dbReference type="CDD" id="cd01392">
    <property type="entry name" value="HTH_LacI"/>
    <property type="match status" value="1"/>
</dbReference>
<evidence type="ECO:0000259" key="5">
    <source>
        <dbReference type="PROSITE" id="PS50932"/>
    </source>
</evidence>
<dbReference type="InterPro" id="IPR000843">
    <property type="entry name" value="HTH_LacI"/>
</dbReference>
<evidence type="ECO:0000256" key="1">
    <source>
        <dbReference type="ARBA" id="ARBA00022491"/>
    </source>
</evidence>
<keyword evidence="2" id="KW-0805">Transcription regulation</keyword>
<dbReference type="GO" id="GO:0003700">
    <property type="term" value="F:DNA-binding transcription factor activity"/>
    <property type="evidence" value="ECO:0007669"/>
    <property type="project" value="TreeGrafter"/>
</dbReference>
<evidence type="ECO:0000256" key="2">
    <source>
        <dbReference type="ARBA" id="ARBA00023015"/>
    </source>
</evidence>
<dbReference type="RefSeq" id="WP_034633910.1">
    <property type="nucleotide sequence ID" value="NZ_JRJU01000059.1"/>
</dbReference>
<dbReference type="PROSITE" id="PS50932">
    <property type="entry name" value="HTH_LACI_2"/>
    <property type="match status" value="1"/>
</dbReference>
<evidence type="ECO:0000313" key="7">
    <source>
        <dbReference type="Proteomes" id="UP000030832"/>
    </source>
</evidence>
<dbReference type="OrthoDB" id="9775106at2"/>
<dbReference type="InterPro" id="IPR028082">
    <property type="entry name" value="Peripla_BP_I"/>
</dbReference>
<dbReference type="EMBL" id="JRJU01000059">
    <property type="protein sequence ID" value="KHF37950.1"/>
    <property type="molecule type" value="Genomic_DNA"/>
</dbReference>
<comment type="caution">
    <text evidence="6">The sequence shown here is derived from an EMBL/GenBank/DDBJ whole genome shotgun (WGS) entry which is preliminary data.</text>
</comment>
<reference evidence="6 7" key="1">
    <citation type="submission" date="2014-09" db="EMBL/GenBank/DDBJ databases">
        <title>Genome sequencing and annotation of Bacillus Okhensis strain Kh10-101T.</title>
        <authorList>
            <person name="Prakash J.S."/>
        </authorList>
    </citation>
    <scope>NUCLEOTIDE SEQUENCE [LARGE SCALE GENOMIC DNA]</scope>
    <source>
        <strain evidence="7">Kh10-101T</strain>
    </source>
</reference>
<feature type="domain" description="HTH lacI-type" evidence="5">
    <location>
        <begin position="6"/>
        <end position="60"/>
    </location>
</feature>
<keyword evidence="3" id="KW-0238">DNA-binding</keyword>
<dbReference type="Gene3D" id="3.40.50.2300">
    <property type="match status" value="2"/>
</dbReference>
<dbReference type="STRING" id="333138.LQ50_24250"/>
<dbReference type="Proteomes" id="UP000030832">
    <property type="component" value="Unassembled WGS sequence"/>
</dbReference>
<sequence length="334" mass="37139">MSKKKVTSMDVAKLAGVSQSTVSRVFGSGANVSEKKRIQILDAAERLGYQPNAIARGLITNQTKMIGIVMRNIQNPFYPEVLEKFYVKLAEKGYHLIFMNSEHNLVQEDDISHLIEYHVDGVIITDALLSSSAVKRFLKNDIAVILFNRYIENADYSAVFCDNYLAGQKIADYLVETGHKHFAFISGPLETSTTMDRKKGFEESLAKHGFFDIEVEIGNYSYESGFAAAKKILQSNNQIDSIFCSNDITALGAIDAAKSLGIQVPEDLSVIGFDDISMASWPSYSLTTWQQPVDEMVHSTIALLLNEMNVEEKKVAKHAIPGELIIRGSVKKRL</sequence>
<dbReference type="SUPFAM" id="SSF47413">
    <property type="entry name" value="lambda repressor-like DNA-binding domains"/>
    <property type="match status" value="1"/>
</dbReference>
<protein>
    <submittedName>
        <fullName evidence="6">LacI family transcriptional regulator</fullName>
    </submittedName>
</protein>
<dbReference type="SUPFAM" id="SSF53822">
    <property type="entry name" value="Periplasmic binding protein-like I"/>
    <property type="match status" value="1"/>
</dbReference>
<dbReference type="InterPro" id="IPR010982">
    <property type="entry name" value="Lambda_DNA-bd_dom_sf"/>
</dbReference>
<dbReference type="PANTHER" id="PTHR30146:SF95">
    <property type="entry name" value="RIBOSE OPERON REPRESSOR"/>
    <property type="match status" value="1"/>
</dbReference>
<dbReference type="CDD" id="cd06278">
    <property type="entry name" value="PBP1_LacI-like"/>
    <property type="match status" value="1"/>
</dbReference>
<dbReference type="Pfam" id="PF00356">
    <property type="entry name" value="LacI"/>
    <property type="match status" value="1"/>
</dbReference>
<dbReference type="SMART" id="SM00354">
    <property type="entry name" value="HTH_LACI"/>
    <property type="match status" value="1"/>
</dbReference>
<gene>
    <name evidence="6" type="ORF">LQ50_24250</name>
</gene>
<evidence type="ECO:0000313" key="6">
    <source>
        <dbReference type="EMBL" id="KHF37950.1"/>
    </source>
</evidence>
<keyword evidence="1" id="KW-0678">Repressor</keyword>
<name>A0A0B0I9M6_9BACI</name>
<dbReference type="Pfam" id="PF13377">
    <property type="entry name" value="Peripla_BP_3"/>
    <property type="match status" value="1"/>
</dbReference>
<dbReference type="GO" id="GO:0000976">
    <property type="term" value="F:transcription cis-regulatory region binding"/>
    <property type="evidence" value="ECO:0007669"/>
    <property type="project" value="TreeGrafter"/>
</dbReference>
<evidence type="ECO:0000256" key="3">
    <source>
        <dbReference type="ARBA" id="ARBA00023125"/>
    </source>
</evidence>
<keyword evidence="7" id="KW-1185">Reference proteome</keyword>
<evidence type="ECO:0000256" key="4">
    <source>
        <dbReference type="ARBA" id="ARBA00023163"/>
    </source>
</evidence>
<organism evidence="6 7">
    <name type="scientific">Halalkalibacter okhensis</name>
    <dbReference type="NCBI Taxonomy" id="333138"/>
    <lineage>
        <taxon>Bacteria</taxon>
        <taxon>Bacillati</taxon>
        <taxon>Bacillota</taxon>
        <taxon>Bacilli</taxon>
        <taxon>Bacillales</taxon>
        <taxon>Bacillaceae</taxon>
        <taxon>Halalkalibacter</taxon>
    </lineage>
</organism>
<accession>A0A0B0I9M6</accession>
<dbReference type="AlphaFoldDB" id="A0A0B0I9M6"/>
<keyword evidence="4" id="KW-0804">Transcription</keyword>
<dbReference type="InterPro" id="IPR046335">
    <property type="entry name" value="LacI/GalR-like_sensor"/>
</dbReference>
<dbReference type="Gene3D" id="1.10.260.40">
    <property type="entry name" value="lambda repressor-like DNA-binding domains"/>
    <property type="match status" value="1"/>
</dbReference>
<dbReference type="PANTHER" id="PTHR30146">
    <property type="entry name" value="LACI-RELATED TRANSCRIPTIONAL REPRESSOR"/>
    <property type="match status" value="1"/>
</dbReference>
<dbReference type="eggNOG" id="COG1609">
    <property type="taxonomic scope" value="Bacteria"/>
</dbReference>